<gene>
    <name evidence="1" type="ORF">J1N35_026169</name>
</gene>
<evidence type="ECO:0000313" key="2">
    <source>
        <dbReference type="Proteomes" id="UP000828251"/>
    </source>
</evidence>
<organism evidence="1 2">
    <name type="scientific">Gossypium stocksii</name>
    <dbReference type="NCBI Taxonomy" id="47602"/>
    <lineage>
        <taxon>Eukaryota</taxon>
        <taxon>Viridiplantae</taxon>
        <taxon>Streptophyta</taxon>
        <taxon>Embryophyta</taxon>
        <taxon>Tracheophyta</taxon>
        <taxon>Spermatophyta</taxon>
        <taxon>Magnoliopsida</taxon>
        <taxon>eudicotyledons</taxon>
        <taxon>Gunneridae</taxon>
        <taxon>Pentapetalae</taxon>
        <taxon>rosids</taxon>
        <taxon>malvids</taxon>
        <taxon>Malvales</taxon>
        <taxon>Malvaceae</taxon>
        <taxon>Malvoideae</taxon>
        <taxon>Gossypium</taxon>
    </lineage>
</organism>
<name>A0A9D3V8C3_9ROSI</name>
<accession>A0A9D3V8C3</accession>
<dbReference type="PANTHER" id="PTHR46859">
    <property type="entry name" value="TRANSMEMBRANE FRAGILE-X-F-ASSOCIATED PROTEIN"/>
    <property type="match status" value="1"/>
</dbReference>
<evidence type="ECO:0000313" key="1">
    <source>
        <dbReference type="EMBL" id="KAH1073841.1"/>
    </source>
</evidence>
<dbReference type="AlphaFoldDB" id="A0A9D3V8C3"/>
<sequence>MMAMGTLMNLKYFARRGLWQHFIWMKRSGALMFNRSLVLRQTLRYNTFTPDSVKKMPKSDLVEEIWRLQATVREQTEITEFSQQEFERLQNEKILCRVCFEEQINIVLLPCRHHVLRRYSYLSNPINTAKDRSFWLSRALSEMINALIYLLNLRLRHHNFSCMYFYGNYLQNCNLCLMTMHNITFIIKGCGIMHSFLSD</sequence>
<dbReference type="Gene3D" id="3.30.40.10">
    <property type="entry name" value="Zinc/RING finger domain, C3HC4 (zinc finger)"/>
    <property type="match status" value="1"/>
</dbReference>
<comment type="caution">
    <text evidence="1">The sequence shown here is derived from an EMBL/GenBank/DDBJ whole genome shotgun (WGS) entry which is preliminary data.</text>
</comment>
<protein>
    <submittedName>
        <fullName evidence="1">Uncharacterized protein</fullName>
    </submittedName>
</protein>
<dbReference type="Proteomes" id="UP000828251">
    <property type="component" value="Unassembled WGS sequence"/>
</dbReference>
<proteinExistence type="predicted"/>
<dbReference type="EMBL" id="JAIQCV010000008">
    <property type="protein sequence ID" value="KAH1073841.1"/>
    <property type="molecule type" value="Genomic_DNA"/>
</dbReference>
<dbReference type="OrthoDB" id="1002345at2759"/>
<dbReference type="PANTHER" id="PTHR46859:SF6">
    <property type="entry name" value="TRANSMEMBRANE FRAGILE-X-F-ASSOCIATED PROTEIN"/>
    <property type="match status" value="1"/>
</dbReference>
<keyword evidence="2" id="KW-1185">Reference proteome</keyword>
<reference evidence="1 2" key="1">
    <citation type="journal article" date="2021" name="Plant Biotechnol. J.">
        <title>Multi-omics assisted identification of the key and species-specific regulatory components of drought-tolerant mechanisms in Gossypium stocksii.</title>
        <authorList>
            <person name="Yu D."/>
            <person name="Ke L."/>
            <person name="Zhang D."/>
            <person name="Wu Y."/>
            <person name="Sun Y."/>
            <person name="Mei J."/>
            <person name="Sun J."/>
            <person name="Sun Y."/>
        </authorList>
    </citation>
    <scope>NUCLEOTIDE SEQUENCE [LARGE SCALE GENOMIC DNA]</scope>
    <source>
        <strain evidence="2">cv. E1</strain>
        <tissue evidence="1">Leaf</tissue>
    </source>
</reference>
<dbReference type="InterPro" id="IPR013083">
    <property type="entry name" value="Znf_RING/FYVE/PHD"/>
</dbReference>